<dbReference type="GO" id="GO:0016874">
    <property type="term" value="F:ligase activity"/>
    <property type="evidence" value="ECO:0007669"/>
    <property type="project" value="UniProtKB-KW"/>
</dbReference>
<dbReference type="InterPro" id="IPR004344">
    <property type="entry name" value="TTL/TTLL_fam"/>
</dbReference>
<accession>A0AAE8MW71</accession>
<sequence>MYALINAASPWLNEHIKSFIREHVPDSVFIDDVEDFPDNPSSVFQFCDGWALNANFAVANSIESALINAYPSSDAIARKDYLSKVVEIWTAKRPESVLRNHVPVTVRLNLDYAEYVEESLAEADDLTLLYSLEENEGKSGPQREWWILKPALVDCGAGIRLFSTLDELASHLELAEYEYDDDETSEEVSEVGEVAGAPSNANKSGFASAIAAYGLDAMITATGAMTLDGKPEKSQGRSKRPQYIFKADGRIPSAQMRTFVAQRYIASVPVIDKRKWHVRAYVLSIGRLKVYTFKEMLTLLAGEDYEPPWENPSLRASLTNTALQDEADFNIKEPMRDFATIDDDVLPGDWKAQTFDQICKINAEIFLGAVHTMADKFTTINKSFELFAVDYLLDTSGNAWLLEVNETPAFYQHGFAGPLSLRLMESVICIAMDHMGKANMADPRNNEVRERMKLVLDETDTLAKSMISNIVPEDSV</sequence>
<gene>
    <name evidence="1" type="ORF">DNG_03203</name>
</gene>
<evidence type="ECO:0000313" key="1">
    <source>
        <dbReference type="EMBL" id="SPO00358.1"/>
    </source>
</evidence>
<dbReference type="GO" id="GO:0000932">
    <property type="term" value="C:P-body"/>
    <property type="evidence" value="ECO:0007669"/>
    <property type="project" value="TreeGrafter"/>
</dbReference>
<dbReference type="EMBL" id="ONZQ02000003">
    <property type="protein sequence ID" value="SPO00358.1"/>
    <property type="molecule type" value="Genomic_DNA"/>
</dbReference>
<dbReference type="PROSITE" id="PS51221">
    <property type="entry name" value="TTL"/>
    <property type="match status" value="1"/>
</dbReference>
<dbReference type="Pfam" id="PF03133">
    <property type="entry name" value="TTL"/>
    <property type="match status" value="1"/>
</dbReference>
<dbReference type="PANTHER" id="PTHR47551:SF1">
    <property type="entry name" value="TUBULIN--TYROSINE LIGASE PBY1-RELATED"/>
    <property type="match status" value="1"/>
</dbReference>
<keyword evidence="2" id="KW-1185">Reference proteome</keyword>
<dbReference type="Proteomes" id="UP001187682">
    <property type="component" value="Unassembled WGS sequence"/>
</dbReference>
<proteinExistence type="predicted"/>
<keyword evidence="1" id="KW-0436">Ligase</keyword>
<name>A0AAE8MW71_9PEZI</name>
<dbReference type="Gene3D" id="3.30.470.20">
    <property type="entry name" value="ATP-grasp fold, B domain"/>
    <property type="match status" value="1"/>
</dbReference>
<dbReference type="AlphaFoldDB" id="A0AAE8MW71"/>
<evidence type="ECO:0000313" key="2">
    <source>
        <dbReference type="Proteomes" id="UP001187682"/>
    </source>
</evidence>
<comment type="caution">
    <text evidence="1">The sequence shown here is derived from an EMBL/GenBank/DDBJ whole genome shotgun (WGS) entry which is preliminary data.</text>
</comment>
<organism evidence="1 2">
    <name type="scientific">Cephalotrichum gorgonifer</name>
    <dbReference type="NCBI Taxonomy" id="2041049"/>
    <lineage>
        <taxon>Eukaryota</taxon>
        <taxon>Fungi</taxon>
        <taxon>Dikarya</taxon>
        <taxon>Ascomycota</taxon>
        <taxon>Pezizomycotina</taxon>
        <taxon>Sordariomycetes</taxon>
        <taxon>Hypocreomycetidae</taxon>
        <taxon>Microascales</taxon>
        <taxon>Microascaceae</taxon>
        <taxon>Cephalotrichum</taxon>
    </lineage>
</organism>
<dbReference type="InterPro" id="IPR027746">
    <property type="entry name" value="TTL"/>
</dbReference>
<protein>
    <submittedName>
        <fullName evidence="1">Related to tubulin-tyrosine ligase</fullName>
    </submittedName>
</protein>
<dbReference type="PANTHER" id="PTHR47551">
    <property type="entry name" value="TUBULIN--TYROSINE LIGASE PBY1-RELATED"/>
    <property type="match status" value="1"/>
</dbReference>
<reference evidence="1" key="1">
    <citation type="submission" date="2018-03" db="EMBL/GenBank/DDBJ databases">
        <authorList>
            <person name="Guldener U."/>
        </authorList>
    </citation>
    <scope>NUCLEOTIDE SEQUENCE</scope>
</reference>